<gene>
    <name evidence="2" type="ORF">SRB5_47790</name>
</gene>
<name>A0A7K0CMH5_9ACTN</name>
<protein>
    <submittedName>
        <fullName evidence="2">Uncharacterized protein</fullName>
    </submittedName>
</protein>
<sequence>MAPASSGGVRPSAVAGGVAPESAVVRGRLVDEVLGRSVLARAVARSRLRLDGADAVAWAALVLAEVDPSVLGRPSGGAVVGEVARRLGAPSGRVGDVGSVGGSERPGSPVPVSTTPADAPRAPEPKDDTATPNPRGLPTRWAGLLFLLALAPAVGLPHAVLATPALAGRSLPWVLQGVALTLVPAAGDDPALAAFAGLDPLEPSPLRVAPPASPDERCAVGELAGRWARAAAEALGRPPEAGPVTVRALAARRGEIVFDPGWIEAVLPLDEVDVDVRVAGLDLDPGWVWWLGCVVRYRYV</sequence>
<dbReference type="Proteomes" id="UP000466345">
    <property type="component" value="Unassembled WGS sequence"/>
</dbReference>
<keyword evidence="3" id="KW-1185">Reference proteome</keyword>
<feature type="region of interest" description="Disordered" evidence="1">
    <location>
        <begin position="91"/>
        <end position="135"/>
    </location>
</feature>
<evidence type="ECO:0000256" key="1">
    <source>
        <dbReference type="SAM" id="MobiDB-lite"/>
    </source>
</evidence>
<accession>A0A7K0CMH5</accession>
<proteinExistence type="predicted"/>
<dbReference type="AlphaFoldDB" id="A0A7K0CMH5"/>
<evidence type="ECO:0000313" key="2">
    <source>
        <dbReference type="EMBL" id="MQY14611.1"/>
    </source>
</evidence>
<comment type="caution">
    <text evidence="2">The sequence shown here is derived from an EMBL/GenBank/DDBJ whole genome shotgun (WGS) entry which is preliminary data.</text>
</comment>
<reference evidence="2 3" key="1">
    <citation type="submission" date="2019-10" db="EMBL/GenBank/DDBJ databases">
        <title>Streptomyces smaragdinus sp. nov. and Streptomyces fabii sp. nov., isolated from the gut of fungus growing-termite Macrotermes natalensis.</title>
        <authorList>
            <person name="Schwitalla J."/>
            <person name="Benndorf R."/>
            <person name="Martin K."/>
            <person name="De Beer W."/>
            <person name="Kaster A.-K."/>
            <person name="Vollmers J."/>
            <person name="Poulsen M."/>
            <person name="Beemelmanns C."/>
        </authorList>
    </citation>
    <scope>NUCLEOTIDE SEQUENCE [LARGE SCALE GENOMIC DNA]</scope>
    <source>
        <strain evidence="2 3">RB5</strain>
    </source>
</reference>
<evidence type="ECO:0000313" key="3">
    <source>
        <dbReference type="Proteomes" id="UP000466345"/>
    </source>
</evidence>
<dbReference type="EMBL" id="WEGJ01000022">
    <property type="protein sequence ID" value="MQY14611.1"/>
    <property type="molecule type" value="Genomic_DNA"/>
</dbReference>
<organism evidence="2 3">
    <name type="scientific">Streptomyces smaragdinus</name>
    <dbReference type="NCBI Taxonomy" id="2585196"/>
    <lineage>
        <taxon>Bacteria</taxon>
        <taxon>Bacillati</taxon>
        <taxon>Actinomycetota</taxon>
        <taxon>Actinomycetes</taxon>
        <taxon>Kitasatosporales</taxon>
        <taxon>Streptomycetaceae</taxon>
        <taxon>Streptomyces</taxon>
    </lineage>
</organism>